<comment type="function">
    <text evidence="10">Catalyzes the reversible epimerization of D-ribulose 5-phosphate to D-xylulose 5-phosphate.</text>
</comment>
<dbReference type="EMBL" id="JACNYK010000004">
    <property type="protein sequence ID" value="MBD1426818.1"/>
    <property type="molecule type" value="Genomic_DNA"/>
</dbReference>
<feature type="binding site" evidence="10">
    <location>
        <position position="38"/>
    </location>
    <ligand>
        <name>a divalent metal cation</name>
        <dbReference type="ChEBI" id="CHEBI:60240"/>
    </ligand>
</feature>
<comment type="cofactor">
    <cofactor evidence="3">
        <name>Co(2+)</name>
        <dbReference type="ChEBI" id="CHEBI:48828"/>
    </cofactor>
</comment>
<proteinExistence type="inferred from homology"/>
<accession>A0ABR7Y688</accession>
<dbReference type="SUPFAM" id="SSF51366">
    <property type="entry name" value="Ribulose-phoshate binding barrel"/>
    <property type="match status" value="1"/>
</dbReference>
<comment type="cofactor">
    <cofactor evidence="2">
        <name>Mn(2+)</name>
        <dbReference type="ChEBI" id="CHEBI:29035"/>
    </cofactor>
</comment>
<feature type="active site" description="Proton donor" evidence="10">
    <location>
        <position position="178"/>
    </location>
</feature>
<dbReference type="CDD" id="cd00429">
    <property type="entry name" value="RPE"/>
    <property type="match status" value="1"/>
</dbReference>
<comment type="similarity">
    <text evidence="6 10 11">Belongs to the ribulose-phosphate 3-epimerase family.</text>
</comment>
<dbReference type="InterPro" id="IPR013785">
    <property type="entry name" value="Aldolase_TIM"/>
</dbReference>
<feature type="binding site" evidence="10">
    <location>
        <begin position="200"/>
        <end position="201"/>
    </location>
    <ligand>
        <name>substrate</name>
    </ligand>
</feature>
<dbReference type="NCBIfam" id="TIGR01163">
    <property type="entry name" value="rpe"/>
    <property type="match status" value="1"/>
</dbReference>
<feature type="active site" description="Proton acceptor" evidence="10">
    <location>
        <position position="38"/>
    </location>
</feature>
<dbReference type="InterPro" id="IPR000056">
    <property type="entry name" value="Ribul_P_3_epim-like"/>
</dbReference>
<evidence type="ECO:0000256" key="8">
    <source>
        <dbReference type="ARBA" id="ARBA00022723"/>
    </source>
</evidence>
<evidence type="ECO:0000313" key="13">
    <source>
        <dbReference type="Proteomes" id="UP000606494"/>
    </source>
</evidence>
<gene>
    <name evidence="10" type="primary">rpe</name>
    <name evidence="12" type="ORF">H8B17_14630</name>
</gene>
<dbReference type="GO" id="GO:0004750">
    <property type="term" value="F:D-ribulose-phosphate 3-epimerase activity"/>
    <property type="evidence" value="ECO:0007669"/>
    <property type="project" value="UniProtKB-EC"/>
</dbReference>
<comment type="caution">
    <text evidence="12">The sequence shown here is derived from an EMBL/GenBank/DDBJ whole genome shotgun (WGS) entry which is preliminary data.</text>
</comment>
<dbReference type="NCBIfam" id="NF004076">
    <property type="entry name" value="PRK05581.1-4"/>
    <property type="match status" value="1"/>
</dbReference>
<keyword evidence="8 10" id="KW-0479">Metal-binding</keyword>
<comment type="pathway">
    <text evidence="10">Carbohydrate degradation.</text>
</comment>
<evidence type="ECO:0000256" key="11">
    <source>
        <dbReference type="PIRNR" id="PIRNR001461"/>
    </source>
</evidence>
<feature type="binding site" evidence="10">
    <location>
        <position position="69"/>
    </location>
    <ligand>
        <name>a divalent metal cation</name>
        <dbReference type="ChEBI" id="CHEBI:60240"/>
    </ligand>
</feature>
<dbReference type="Gene3D" id="3.20.20.70">
    <property type="entry name" value="Aldolase class I"/>
    <property type="match status" value="1"/>
</dbReference>
<dbReference type="Pfam" id="PF00834">
    <property type="entry name" value="Ribul_P_3_epim"/>
    <property type="match status" value="1"/>
</dbReference>
<evidence type="ECO:0000256" key="3">
    <source>
        <dbReference type="ARBA" id="ARBA00001941"/>
    </source>
</evidence>
<comment type="cofactor">
    <cofactor evidence="10">
        <name>a divalent metal cation</name>
        <dbReference type="ChEBI" id="CHEBI:60240"/>
    </cofactor>
    <text evidence="10">Binds 1 divalent metal cation per subunit.</text>
</comment>
<evidence type="ECO:0000256" key="6">
    <source>
        <dbReference type="ARBA" id="ARBA00009541"/>
    </source>
</evidence>
<dbReference type="HAMAP" id="MF_02227">
    <property type="entry name" value="RPE"/>
    <property type="match status" value="1"/>
</dbReference>
<dbReference type="PROSITE" id="PS01086">
    <property type="entry name" value="RIBUL_P_3_EPIMER_2"/>
    <property type="match status" value="1"/>
</dbReference>
<feature type="binding site" evidence="10">
    <location>
        <begin position="145"/>
        <end position="148"/>
    </location>
    <ligand>
        <name>substrate</name>
    </ligand>
</feature>
<dbReference type="Proteomes" id="UP000606494">
    <property type="component" value="Unassembled WGS sequence"/>
</dbReference>
<protein>
    <recommendedName>
        <fullName evidence="7 10">Ribulose-phosphate 3-epimerase</fullName>
        <ecNumber evidence="7 10">5.1.3.1</ecNumber>
    </recommendedName>
</protein>
<evidence type="ECO:0000256" key="5">
    <source>
        <dbReference type="ARBA" id="ARBA00001954"/>
    </source>
</evidence>
<sequence>MPTTKHLIAPSVLAANFAKLYDDIQVINQSEADWFHVDIMDGVFVPNISFGFPVMQAIAKHAVKPLDVHLMIVDPDRYLKICKDSGASNITVHYEACTHLHRTLAAIKELGCKAGVALNPHTPVSLLKDVLTDIDLVCIMSVNPGFGGQKFIEQTYAKIQELRALSSGVNDSLLIEIDGGVDIRNAAKLIEAGADVLVAGSSIFSAEDPTDAIRQLKNTPPLMKQI</sequence>
<feature type="binding site" evidence="10">
    <location>
        <begin position="178"/>
        <end position="180"/>
    </location>
    <ligand>
        <name>substrate</name>
    </ligand>
</feature>
<comment type="catalytic activity">
    <reaction evidence="1 10 11">
        <text>D-ribulose 5-phosphate = D-xylulose 5-phosphate</text>
        <dbReference type="Rhea" id="RHEA:13677"/>
        <dbReference type="ChEBI" id="CHEBI:57737"/>
        <dbReference type="ChEBI" id="CHEBI:58121"/>
        <dbReference type="EC" id="5.1.3.1"/>
    </reaction>
</comment>
<dbReference type="PIRSF" id="PIRSF001461">
    <property type="entry name" value="RPE"/>
    <property type="match status" value="1"/>
</dbReference>
<name>A0ABR7Y688_9SPHI</name>
<keyword evidence="9 10" id="KW-0413">Isomerase</keyword>
<dbReference type="EC" id="5.1.3.1" evidence="7 10"/>
<evidence type="ECO:0000256" key="4">
    <source>
        <dbReference type="ARBA" id="ARBA00001947"/>
    </source>
</evidence>
<evidence type="ECO:0000256" key="10">
    <source>
        <dbReference type="HAMAP-Rule" id="MF_02227"/>
    </source>
</evidence>
<comment type="cofactor">
    <cofactor evidence="5">
        <name>Fe(2+)</name>
        <dbReference type="ChEBI" id="CHEBI:29033"/>
    </cofactor>
</comment>
<dbReference type="PROSITE" id="PS01085">
    <property type="entry name" value="RIBUL_P_3_EPIMER_1"/>
    <property type="match status" value="1"/>
</dbReference>
<dbReference type="InterPro" id="IPR011060">
    <property type="entry name" value="RibuloseP-bd_barrel"/>
</dbReference>
<dbReference type="RefSeq" id="WP_190309974.1">
    <property type="nucleotide sequence ID" value="NZ_JACNYK010000004.1"/>
</dbReference>
<feature type="binding site" evidence="10">
    <location>
        <position position="11"/>
    </location>
    <ligand>
        <name>substrate</name>
    </ligand>
</feature>
<organism evidence="12 13">
    <name type="scientific">Sphingobacterium arenae</name>
    <dbReference type="NCBI Taxonomy" id="1280598"/>
    <lineage>
        <taxon>Bacteria</taxon>
        <taxon>Pseudomonadati</taxon>
        <taxon>Bacteroidota</taxon>
        <taxon>Sphingobacteriia</taxon>
        <taxon>Sphingobacteriales</taxon>
        <taxon>Sphingobacteriaceae</taxon>
        <taxon>Sphingobacterium</taxon>
    </lineage>
</organism>
<evidence type="ECO:0000256" key="9">
    <source>
        <dbReference type="ARBA" id="ARBA00023235"/>
    </source>
</evidence>
<feature type="binding site" evidence="10">
    <location>
        <position position="178"/>
    </location>
    <ligand>
        <name>a divalent metal cation</name>
        <dbReference type="ChEBI" id="CHEBI:60240"/>
    </ligand>
</feature>
<evidence type="ECO:0000256" key="2">
    <source>
        <dbReference type="ARBA" id="ARBA00001936"/>
    </source>
</evidence>
<reference evidence="12 13" key="1">
    <citation type="submission" date="2020-08" db="EMBL/GenBank/DDBJ databases">
        <title>Sphingobacterium sp. DN00404 isolated from aquaculture water.</title>
        <authorList>
            <person name="Zhang M."/>
        </authorList>
    </citation>
    <scope>NUCLEOTIDE SEQUENCE [LARGE SCALE GENOMIC DNA]</scope>
    <source>
        <strain evidence="12 13">KCTC 32294</strain>
    </source>
</reference>
<dbReference type="InterPro" id="IPR026019">
    <property type="entry name" value="Ribul_P_3_epim"/>
</dbReference>
<keyword evidence="13" id="KW-1185">Reference proteome</keyword>
<feature type="binding site" evidence="10">
    <location>
        <position position="36"/>
    </location>
    <ligand>
        <name>a divalent metal cation</name>
        <dbReference type="ChEBI" id="CHEBI:60240"/>
    </ligand>
</feature>
<evidence type="ECO:0000256" key="1">
    <source>
        <dbReference type="ARBA" id="ARBA00001782"/>
    </source>
</evidence>
<evidence type="ECO:0000313" key="12">
    <source>
        <dbReference type="EMBL" id="MBD1426818.1"/>
    </source>
</evidence>
<feature type="binding site" evidence="10">
    <location>
        <position position="69"/>
    </location>
    <ligand>
        <name>substrate</name>
    </ligand>
</feature>
<dbReference type="PANTHER" id="PTHR11749">
    <property type="entry name" value="RIBULOSE-5-PHOSPHATE-3-EPIMERASE"/>
    <property type="match status" value="1"/>
</dbReference>
<keyword evidence="10 11" id="KW-0119">Carbohydrate metabolism</keyword>
<comment type="cofactor">
    <cofactor evidence="4">
        <name>Zn(2+)</name>
        <dbReference type="ChEBI" id="CHEBI:29105"/>
    </cofactor>
</comment>
<evidence type="ECO:0000256" key="7">
    <source>
        <dbReference type="ARBA" id="ARBA00013188"/>
    </source>
</evidence>